<comment type="caution">
    <text evidence="1">The sequence shown here is derived from an EMBL/GenBank/DDBJ whole genome shotgun (WGS) entry which is preliminary data.</text>
</comment>
<dbReference type="InterPro" id="IPR023214">
    <property type="entry name" value="HAD_sf"/>
</dbReference>
<protein>
    <submittedName>
        <fullName evidence="1">Uncharacterized protein</fullName>
    </submittedName>
</protein>
<evidence type="ECO:0000313" key="2">
    <source>
        <dbReference type="Proteomes" id="UP000053237"/>
    </source>
</evidence>
<proteinExistence type="predicted"/>
<gene>
    <name evidence="1" type="ORF">BN9_006880</name>
</gene>
<name>A0A024FZB2_9STRA</name>
<dbReference type="Gene3D" id="3.40.50.1000">
    <property type="entry name" value="HAD superfamily/HAD-like"/>
    <property type="match status" value="1"/>
</dbReference>
<dbReference type="EMBL" id="CAIX01000004">
    <property type="protein sequence ID" value="CCI39904.1"/>
    <property type="molecule type" value="Genomic_DNA"/>
</dbReference>
<dbReference type="InParanoid" id="A0A024FZB2"/>
<reference evidence="1 2" key="1">
    <citation type="submission" date="2012-05" db="EMBL/GenBank/DDBJ databases">
        <title>Recombination and specialization in a pathogen metapopulation.</title>
        <authorList>
            <person name="Gardiner A."/>
            <person name="Kemen E."/>
            <person name="Schultz-Larsen T."/>
            <person name="MacLean D."/>
            <person name="Van Oosterhout C."/>
            <person name="Jones J.D.G."/>
        </authorList>
    </citation>
    <scope>NUCLEOTIDE SEQUENCE [LARGE SCALE GENOMIC DNA]</scope>
    <source>
        <strain evidence="1 2">Ac Nc2</strain>
    </source>
</reference>
<evidence type="ECO:0000313" key="1">
    <source>
        <dbReference type="EMBL" id="CCI39904.1"/>
    </source>
</evidence>
<organism evidence="1 2">
    <name type="scientific">Albugo candida</name>
    <dbReference type="NCBI Taxonomy" id="65357"/>
    <lineage>
        <taxon>Eukaryota</taxon>
        <taxon>Sar</taxon>
        <taxon>Stramenopiles</taxon>
        <taxon>Oomycota</taxon>
        <taxon>Peronosporomycetes</taxon>
        <taxon>Albuginales</taxon>
        <taxon>Albuginaceae</taxon>
        <taxon>Albugo</taxon>
    </lineage>
</organism>
<accession>A0A024FZB2</accession>
<dbReference type="Proteomes" id="UP000053237">
    <property type="component" value="Unassembled WGS sequence"/>
</dbReference>
<keyword evidence="2" id="KW-1185">Reference proteome</keyword>
<sequence>MELDHQGLNKFGVYVALWKTALYDFMTDDIRMHECASLADTVGHRLLYKMKLCDQQAHLEFVLNNPPANNRKFDVYKYGLPGEQELPISIPTVFKEQSALITPLSDKKVTPYVFSGTPKVYLEALINHFELRIKPYHVFGSSFDADADGVMLTGNGVAVYGEGIVTKIEAELKGHTSVFVSGVAEGDLKMVDYVLDRGGLALIHQYAFPLISRTSGWSYQKEIRTKSAGPHSTCPLARCQMVGLSLQTTRRLNPITNYKSTDTQLKCTASLYRAVFVIQPDST</sequence>
<dbReference type="AlphaFoldDB" id="A0A024FZB2"/>